<reference evidence="1 2" key="1">
    <citation type="submission" date="2022-05" db="EMBL/GenBank/DDBJ databases">
        <authorList>
            <person name="Park J.-S."/>
        </authorList>
    </citation>
    <scope>NUCLEOTIDE SEQUENCE [LARGE SCALE GENOMIC DNA]</scope>
    <source>
        <strain evidence="1 2">2012CJ35-5</strain>
    </source>
</reference>
<gene>
    <name evidence="1" type="ORF">M3P19_15520</name>
</gene>
<comment type="caution">
    <text evidence="1">The sequence shown here is derived from an EMBL/GenBank/DDBJ whole genome shotgun (WGS) entry which is preliminary data.</text>
</comment>
<protein>
    <submittedName>
        <fullName evidence="1">Uncharacterized protein</fullName>
    </submittedName>
</protein>
<evidence type="ECO:0000313" key="1">
    <source>
        <dbReference type="EMBL" id="MCL6275423.1"/>
    </source>
</evidence>
<evidence type="ECO:0000313" key="2">
    <source>
        <dbReference type="Proteomes" id="UP001203607"/>
    </source>
</evidence>
<keyword evidence="2" id="KW-1185">Reference proteome</keyword>
<dbReference type="RefSeq" id="WP_249658607.1">
    <property type="nucleotide sequence ID" value="NZ_JAMFMA010000004.1"/>
</dbReference>
<name>A0ABT0PVK3_9FLAO</name>
<organism evidence="1 2">
    <name type="scientific">Flagellimonas spongiicola</name>
    <dbReference type="NCBI Taxonomy" id="2942208"/>
    <lineage>
        <taxon>Bacteria</taxon>
        <taxon>Pseudomonadati</taxon>
        <taxon>Bacteroidota</taxon>
        <taxon>Flavobacteriia</taxon>
        <taxon>Flavobacteriales</taxon>
        <taxon>Flavobacteriaceae</taxon>
        <taxon>Flagellimonas</taxon>
    </lineage>
</organism>
<accession>A0ABT0PVK3</accession>
<proteinExistence type="predicted"/>
<sequence length="246" mass="29845">MRRFEYTHPLAVNFSKFKVYDFSFVNLEEVIFFEWLIVKQKCFGEGNYFFYQNKRIIEELGIKRTRLETIKGKFLDYGLQIEQKGSLNITHYQVSYDFIENIVSDFVKEEYRFAYIQNIRTLSFKSEKLTTTEEKEHTLELIRELSFIYNERREVFNELNLNKVRILNIELDFTGSTIYNLSRLMKRYSLDTIYVTFTLFVDYLLEDKDQTTHILNNFSSYDSQQDKFPVFGFYNQLLHNDKESYF</sequence>
<dbReference type="Proteomes" id="UP001203607">
    <property type="component" value="Unassembled WGS sequence"/>
</dbReference>
<dbReference type="EMBL" id="JAMFMA010000004">
    <property type="protein sequence ID" value="MCL6275423.1"/>
    <property type="molecule type" value="Genomic_DNA"/>
</dbReference>